<evidence type="ECO:0000313" key="4">
    <source>
        <dbReference type="Proteomes" id="UP000179920"/>
    </source>
</evidence>
<dbReference type="GO" id="GO:0005739">
    <property type="term" value="C:mitochondrion"/>
    <property type="evidence" value="ECO:0007669"/>
    <property type="project" value="UniProtKB-ARBA"/>
</dbReference>
<evidence type="ECO:0000313" key="3">
    <source>
        <dbReference type="EMBL" id="SAM86554.1"/>
    </source>
</evidence>
<keyword evidence="3" id="KW-0378">Hydrolase</keyword>
<accession>A0A1K0GEQ0</accession>
<feature type="domain" description="Homing endonuclease LAGLIDADG" evidence="2">
    <location>
        <begin position="18"/>
        <end position="103"/>
    </location>
</feature>
<keyword evidence="3" id="KW-0255">Endonuclease</keyword>
<proteinExistence type="predicted"/>
<dbReference type="PANTHER" id="PTHR36181">
    <property type="entry name" value="INTRON-ENCODED ENDONUCLEASE AI3-RELATED"/>
    <property type="match status" value="1"/>
</dbReference>
<dbReference type="InterPro" id="IPR004860">
    <property type="entry name" value="LAGLIDADG_dom"/>
</dbReference>
<sequence>MKTMKTMKQLFKFSPWWLTGFTQADGSFMVIIKKQPRGKFLYRFVPTFELSQSIHDLELMQALHTYLGVGRLVINRERVSIVVTSLKEIITVILPHFEKYRVESLYLI</sequence>
<keyword evidence="3" id="KW-0540">Nuclease</keyword>
<dbReference type="InterPro" id="IPR051289">
    <property type="entry name" value="LAGLIDADG_Endonuclease"/>
</dbReference>
<protein>
    <submittedName>
        <fullName evidence="3">Probable LAGLIDADG endonuclease</fullName>
    </submittedName>
</protein>
<dbReference type="InterPro" id="IPR027434">
    <property type="entry name" value="Homing_endonucl"/>
</dbReference>
<dbReference type="SUPFAM" id="SSF55608">
    <property type="entry name" value="Homing endonucleases"/>
    <property type="match status" value="1"/>
</dbReference>
<evidence type="ECO:0000256" key="1">
    <source>
        <dbReference type="ARBA" id="ARBA00002670"/>
    </source>
</evidence>
<dbReference type="AlphaFoldDB" id="A0A1K0GEQ0"/>
<dbReference type="PANTHER" id="PTHR36181:SF2">
    <property type="entry name" value="INTRON-ENCODED ENDONUCLEASE AI3-RELATED"/>
    <property type="match status" value="1"/>
</dbReference>
<dbReference type="Pfam" id="PF00961">
    <property type="entry name" value="LAGLIDADG_1"/>
    <property type="match status" value="1"/>
</dbReference>
<gene>
    <name evidence="3" type="ORF">UBRO_21232</name>
</gene>
<dbReference type="GO" id="GO:0004519">
    <property type="term" value="F:endonuclease activity"/>
    <property type="evidence" value="ECO:0007669"/>
    <property type="project" value="UniProtKB-KW"/>
</dbReference>
<dbReference type="EMBL" id="LT558140">
    <property type="protein sequence ID" value="SAM86554.1"/>
    <property type="molecule type" value="Genomic_DNA"/>
</dbReference>
<comment type="function">
    <text evidence="1">Mitochondrial DNA endonuclease involved in intron homing.</text>
</comment>
<dbReference type="Gene3D" id="3.10.28.10">
    <property type="entry name" value="Homing endonucleases"/>
    <property type="match status" value="1"/>
</dbReference>
<evidence type="ECO:0000259" key="2">
    <source>
        <dbReference type="Pfam" id="PF00961"/>
    </source>
</evidence>
<reference evidence="4" key="1">
    <citation type="submission" date="2016-04" db="EMBL/GenBank/DDBJ databases">
        <authorList>
            <person name="Guldener U."/>
            <person name="Guldener U."/>
        </authorList>
    </citation>
    <scope>NUCLEOTIDE SEQUENCE [LARGE SCALE GENOMIC DNA]</scope>
    <source>
        <strain evidence="4">UB2112</strain>
    </source>
</reference>
<name>A0A1K0GEQ0_9BASI</name>
<organism evidence="3 4">
    <name type="scientific">Ustilago bromivora</name>
    <dbReference type="NCBI Taxonomy" id="307758"/>
    <lineage>
        <taxon>Eukaryota</taxon>
        <taxon>Fungi</taxon>
        <taxon>Dikarya</taxon>
        <taxon>Basidiomycota</taxon>
        <taxon>Ustilaginomycotina</taxon>
        <taxon>Ustilaginomycetes</taxon>
        <taxon>Ustilaginales</taxon>
        <taxon>Ustilaginaceae</taxon>
        <taxon>Ustilago</taxon>
    </lineage>
</organism>
<dbReference type="Proteomes" id="UP000179920">
    <property type="component" value="Mitochondrion MITO"/>
</dbReference>
<geneLocation type="mitochondrion" evidence="3"/>